<feature type="transmembrane region" description="Helical" evidence="1">
    <location>
        <begin position="136"/>
        <end position="155"/>
    </location>
</feature>
<dbReference type="Proteomes" id="UP001497522">
    <property type="component" value="Chromosome 5"/>
</dbReference>
<proteinExistence type="predicted"/>
<feature type="transmembrane region" description="Helical" evidence="1">
    <location>
        <begin position="12"/>
        <end position="29"/>
    </location>
</feature>
<dbReference type="PANTHER" id="PTHR32251">
    <property type="entry name" value="3-OXO-5-ALPHA-STEROID 4-DEHYDROGENASE"/>
    <property type="match status" value="1"/>
</dbReference>
<evidence type="ECO:0008006" key="4">
    <source>
        <dbReference type="Google" id="ProtNLM"/>
    </source>
</evidence>
<organism evidence="2 3">
    <name type="scientific">Sphagnum jensenii</name>
    <dbReference type="NCBI Taxonomy" id="128206"/>
    <lineage>
        <taxon>Eukaryota</taxon>
        <taxon>Viridiplantae</taxon>
        <taxon>Streptophyta</taxon>
        <taxon>Embryophyta</taxon>
        <taxon>Bryophyta</taxon>
        <taxon>Sphagnophytina</taxon>
        <taxon>Sphagnopsida</taxon>
        <taxon>Sphagnales</taxon>
        <taxon>Sphagnaceae</taxon>
        <taxon>Sphagnum</taxon>
    </lineage>
</organism>
<feature type="transmembrane region" description="Helical" evidence="1">
    <location>
        <begin position="36"/>
        <end position="55"/>
    </location>
</feature>
<feature type="transmembrane region" description="Helical" evidence="1">
    <location>
        <begin position="186"/>
        <end position="204"/>
    </location>
</feature>
<dbReference type="Gene3D" id="1.20.120.1630">
    <property type="match status" value="1"/>
</dbReference>
<keyword evidence="3" id="KW-1185">Reference proteome</keyword>
<dbReference type="PROSITE" id="PS50244">
    <property type="entry name" value="S5A_REDUCTASE"/>
    <property type="match status" value="1"/>
</dbReference>
<gene>
    <name evidence="2" type="ORF">CSSPJE1EN2_LOCUS18186</name>
</gene>
<sequence>MTFVLDSNYLAITAIVTVLYQFSFFVVAATCRFDKVTDFAGGSNFVILALLTFFLHHTWYFRQIVLTALVVVWGMRLAIFLLLRILAWGKDQRFDDKRDNLLKFAVFWLLQAVWVWTVTLPVTIVNASSHNPGVRAVDIVGWILWLVGLVIEAIADQQKLNFKNSPGSRGKWCDAGVWKWSRHPNYFGEILLWWGVFIAATPVLKGGQWAVIVGPIFITLLLLFLSGIPLLEESADKKHGGNPAYLTYKKRTSPLIPLPPVIYGNLPSWFKLGFLLELPLYNKALVPGEEQLQPNSSPGSV</sequence>
<dbReference type="EMBL" id="OZ023706">
    <property type="protein sequence ID" value="CAK9875964.1"/>
    <property type="molecule type" value="Genomic_DNA"/>
</dbReference>
<protein>
    <recommendedName>
        <fullName evidence="4">Steroid 5-alpha reductase C-terminal domain-containing protein</fullName>
    </recommendedName>
</protein>
<feature type="transmembrane region" description="Helical" evidence="1">
    <location>
        <begin position="104"/>
        <end position="124"/>
    </location>
</feature>
<evidence type="ECO:0000313" key="3">
    <source>
        <dbReference type="Proteomes" id="UP001497522"/>
    </source>
</evidence>
<evidence type="ECO:0000313" key="2">
    <source>
        <dbReference type="EMBL" id="CAK9875964.1"/>
    </source>
</evidence>
<keyword evidence="1" id="KW-0472">Membrane</keyword>
<keyword evidence="1" id="KW-1133">Transmembrane helix</keyword>
<feature type="transmembrane region" description="Helical" evidence="1">
    <location>
        <begin position="210"/>
        <end position="231"/>
    </location>
</feature>
<evidence type="ECO:0000256" key="1">
    <source>
        <dbReference type="SAM" id="Phobius"/>
    </source>
</evidence>
<dbReference type="InterPro" id="IPR010721">
    <property type="entry name" value="UstE-like"/>
</dbReference>
<name>A0ABP1BK57_9BRYO</name>
<accession>A0ABP1BK57</accession>
<feature type="transmembrane region" description="Helical" evidence="1">
    <location>
        <begin position="61"/>
        <end position="83"/>
    </location>
</feature>
<dbReference type="Pfam" id="PF06966">
    <property type="entry name" value="DUF1295"/>
    <property type="match status" value="1"/>
</dbReference>
<keyword evidence="1" id="KW-0812">Transmembrane</keyword>
<dbReference type="PANTHER" id="PTHR32251:SF15">
    <property type="entry name" value="3-OXO-5-ALPHA-STEROID 4-DEHYDROGENASE (DUF1295)"/>
    <property type="match status" value="1"/>
</dbReference>
<reference evidence="2" key="1">
    <citation type="submission" date="2024-03" db="EMBL/GenBank/DDBJ databases">
        <authorList>
            <consortium name="ELIXIR-Norway"/>
            <consortium name="Elixir Norway"/>
        </authorList>
    </citation>
    <scope>NUCLEOTIDE SEQUENCE</scope>
</reference>